<dbReference type="OrthoDB" id="9811204at2"/>
<protein>
    <submittedName>
        <fullName evidence="2">Transporter</fullName>
    </submittedName>
</protein>
<gene>
    <name evidence="2" type="ORF">BAE39_03495</name>
</gene>
<name>A0A1A5I616_RHILI</name>
<comment type="caution">
    <text evidence="2">The sequence shown here is derived from an EMBL/GenBank/DDBJ whole genome shotgun (WGS) entry which is preliminary data.</text>
</comment>
<dbReference type="RefSeq" id="WP_010912756.1">
    <property type="nucleotide sequence ID" value="NZ_LZTH01000034.1"/>
</dbReference>
<feature type="transmembrane region" description="Helical" evidence="1">
    <location>
        <begin position="107"/>
        <end position="132"/>
    </location>
</feature>
<keyword evidence="1" id="KW-1133">Transmembrane helix</keyword>
<evidence type="ECO:0000313" key="3">
    <source>
        <dbReference type="Proteomes" id="UP000093748"/>
    </source>
</evidence>
<evidence type="ECO:0000313" key="2">
    <source>
        <dbReference type="EMBL" id="OBP82624.1"/>
    </source>
</evidence>
<feature type="transmembrane region" description="Helical" evidence="1">
    <location>
        <begin position="138"/>
        <end position="155"/>
    </location>
</feature>
<reference evidence="3" key="1">
    <citation type="submission" date="2016-06" db="EMBL/GenBank/DDBJ databases">
        <title>NZP2037 Pacbio-Illumina hybrid assembly.</title>
        <authorList>
            <person name="Ramsay J.P."/>
        </authorList>
    </citation>
    <scope>NUCLEOTIDE SEQUENCE [LARGE SCALE GENOMIC DNA]</scope>
    <source>
        <strain evidence="3">R7ANS::ICEMlSym2042</strain>
    </source>
</reference>
<dbReference type="Proteomes" id="UP000093748">
    <property type="component" value="Unassembled WGS sequence"/>
</dbReference>
<feature type="transmembrane region" description="Helical" evidence="1">
    <location>
        <begin position="35"/>
        <end position="56"/>
    </location>
</feature>
<dbReference type="AlphaFoldDB" id="A0A1A5I616"/>
<dbReference type="EMBL" id="LZTJ01000001">
    <property type="protein sequence ID" value="OBP82624.1"/>
    <property type="molecule type" value="Genomic_DNA"/>
</dbReference>
<feature type="transmembrane region" description="Helical" evidence="1">
    <location>
        <begin position="76"/>
        <end position="95"/>
    </location>
</feature>
<keyword evidence="1" id="KW-0472">Membrane</keyword>
<dbReference type="GeneID" id="66680882"/>
<evidence type="ECO:0000256" key="1">
    <source>
        <dbReference type="SAM" id="Phobius"/>
    </source>
</evidence>
<sequence>MLSADETQASLTGAWRLMLGKVDGLRLLDLSADGFWNSFFAIVVAAPALIVSWVGIANQIGDPDAFVGRFGMLLRLATVDIGSWVLPLIALALVAPRAGIGGRFVHYVVASNWASAITAWLMLPSALIRLFLSSASQVSSLVSLLLFALSMVLTWRMTNATIGKGAAVGTAVFVGMFIASLLVLFGLQMLLGISVPDDIGAQSLSGPFPGLEPAGL</sequence>
<feature type="transmembrane region" description="Helical" evidence="1">
    <location>
        <begin position="167"/>
        <end position="187"/>
    </location>
</feature>
<organism evidence="2 3">
    <name type="scientific">Rhizobium loti</name>
    <name type="common">Mesorhizobium loti</name>
    <dbReference type="NCBI Taxonomy" id="381"/>
    <lineage>
        <taxon>Bacteria</taxon>
        <taxon>Pseudomonadati</taxon>
        <taxon>Pseudomonadota</taxon>
        <taxon>Alphaproteobacteria</taxon>
        <taxon>Hyphomicrobiales</taxon>
        <taxon>Phyllobacteriaceae</taxon>
        <taxon>Mesorhizobium</taxon>
    </lineage>
</organism>
<proteinExistence type="predicted"/>
<keyword evidence="1" id="KW-0812">Transmembrane</keyword>
<accession>A0A1A5I616</accession>